<dbReference type="InterPro" id="IPR058510">
    <property type="entry name" value="DUF8197"/>
</dbReference>
<dbReference type="AlphaFoldDB" id="A0AAU0MYY0"/>
<dbReference type="Pfam" id="PF26620">
    <property type="entry name" value="DUF8197"/>
    <property type="match status" value="1"/>
</dbReference>
<accession>A0AAU0MYY0</accession>
<dbReference type="EMBL" id="CP137555">
    <property type="protein sequence ID" value="WOX05313.1"/>
    <property type="molecule type" value="Genomic_DNA"/>
</dbReference>
<keyword evidence="3" id="KW-1185">Reference proteome</keyword>
<protein>
    <submittedName>
        <fullName evidence="2">Uncharacterized protein</fullName>
    </submittedName>
</protein>
<evidence type="ECO:0000313" key="3">
    <source>
        <dbReference type="Proteomes" id="UP001302477"/>
    </source>
</evidence>
<sequence>MSGNVIENDIDFDDSDSSLAEEVLKSSKSPRDARRMVEDKLEEMRLRRELMDYQYDF</sequence>
<gene>
    <name evidence="2" type="ORF">R5R33_16435</name>
</gene>
<dbReference type="InterPro" id="IPR058059">
    <property type="entry name" value="PA3496-like"/>
</dbReference>
<name>A0AAU0MYY0_9GAMM</name>
<dbReference type="NCBIfam" id="NF046101">
    <property type="entry name" value="PA3496_fam"/>
    <property type="match status" value="1"/>
</dbReference>
<organism evidence="2 3">
    <name type="scientific">Microbulbifer pacificus</name>
    <dbReference type="NCBI Taxonomy" id="407164"/>
    <lineage>
        <taxon>Bacteria</taxon>
        <taxon>Pseudomonadati</taxon>
        <taxon>Pseudomonadota</taxon>
        <taxon>Gammaproteobacteria</taxon>
        <taxon>Cellvibrionales</taxon>
        <taxon>Microbulbiferaceae</taxon>
        <taxon>Microbulbifer</taxon>
    </lineage>
</organism>
<feature type="region of interest" description="Disordered" evidence="1">
    <location>
        <begin position="1"/>
        <end position="35"/>
    </location>
</feature>
<evidence type="ECO:0000256" key="1">
    <source>
        <dbReference type="SAM" id="MobiDB-lite"/>
    </source>
</evidence>
<feature type="compositionally biased region" description="Basic and acidic residues" evidence="1">
    <location>
        <begin position="22"/>
        <end position="35"/>
    </location>
</feature>
<evidence type="ECO:0000313" key="2">
    <source>
        <dbReference type="EMBL" id="WOX05313.1"/>
    </source>
</evidence>
<dbReference type="Proteomes" id="UP001302477">
    <property type="component" value="Chromosome"/>
</dbReference>
<dbReference type="RefSeq" id="WP_158681706.1">
    <property type="nucleotide sequence ID" value="NZ_CP137555.1"/>
</dbReference>
<dbReference type="KEGG" id="mpaf:R5R33_16435"/>
<proteinExistence type="predicted"/>
<reference evidence="2 3" key="1">
    <citation type="submission" date="2023-10" db="EMBL/GenBank/DDBJ databases">
        <title>Description of Microbulbifer bruguierae sp. nov., isolated from the sediments of mangrove plant Bruguiera sexangula and comparative genomic analyses of the genus Microbulbifer.</title>
        <authorList>
            <person name="Long M."/>
        </authorList>
    </citation>
    <scope>NUCLEOTIDE SEQUENCE [LARGE SCALE GENOMIC DNA]</scope>
    <source>
        <strain evidence="2 3">SPO729</strain>
    </source>
</reference>